<evidence type="ECO:0000313" key="6">
    <source>
        <dbReference type="Proteomes" id="UP000342300"/>
    </source>
</evidence>
<dbReference type="SUPFAM" id="SSF52540">
    <property type="entry name" value="P-loop containing nucleoside triphosphate hydrolases"/>
    <property type="match status" value="1"/>
</dbReference>
<dbReference type="SMART" id="SM00487">
    <property type="entry name" value="DEXDc"/>
    <property type="match status" value="1"/>
</dbReference>
<dbReference type="InterPro" id="IPR011545">
    <property type="entry name" value="DEAD/DEAH_box_helicase_dom"/>
</dbReference>
<evidence type="ECO:0008006" key="7">
    <source>
        <dbReference type="Google" id="ProtNLM"/>
    </source>
</evidence>
<dbReference type="InterPro" id="IPR001650">
    <property type="entry name" value="Helicase_C-like"/>
</dbReference>
<dbReference type="PROSITE" id="PS51194">
    <property type="entry name" value="HELICASE_CTER"/>
    <property type="match status" value="1"/>
</dbReference>
<dbReference type="Pfam" id="PF00270">
    <property type="entry name" value="DEAD"/>
    <property type="match status" value="1"/>
</dbReference>
<dbReference type="Gene3D" id="3.40.50.300">
    <property type="entry name" value="P-loop containing nucleotide triphosphate hydrolases"/>
    <property type="match status" value="2"/>
</dbReference>
<gene>
    <name evidence="5" type="ORF">CRU78_06750</name>
</gene>
<dbReference type="Pfam" id="PF09369">
    <property type="entry name" value="MZB"/>
    <property type="match status" value="1"/>
</dbReference>
<dbReference type="EMBL" id="PDHS01000145">
    <property type="protein sequence ID" value="MQM30242.1"/>
    <property type="molecule type" value="Genomic_DNA"/>
</dbReference>
<organism evidence="5 6">
    <name type="scientific">Candidatus Accumulibacter phosphatis</name>
    <dbReference type="NCBI Taxonomy" id="327160"/>
    <lineage>
        <taxon>Bacteria</taxon>
        <taxon>Pseudomonadati</taxon>
        <taxon>Pseudomonadota</taxon>
        <taxon>Betaproteobacteria</taxon>
        <taxon>Candidatus Accumulibacter</taxon>
    </lineage>
</organism>
<dbReference type="PROSITE" id="PS51192">
    <property type="entry name" value="HELICASE_ATP_BIND_1"/>
    <property type="match status" value="1"/>
</dbReference>
<dbReference type="InterPro" id="IPR014001">
    <property type="entry name" value="Helicase_ATP-bd"/>
</dbReference>
<evidence type="ECO:0000259" key="4">
    <source>
        <dbReference type="PROSITE" id="PS51194"/>
    </source>
</evidence>
<keyword evidence="2" id="KW-0067">ATP-binding</keyword>
<keyword evidence="1" id="KW-0547">Nucleotide-binding</keyword>
<evidence type="ECO:0000259" key="3">
    <source>
        <dbReference type="PROSITE" id="PS51192"/>
    </source>
</evidence>
<dbReference type="InterPro" id="IPR018973">
    <property type="entry name" value="MZB"/>
</dbReference>
<dbReference type="GO" id="GO:0006289">
    <property type="term" value="P:nucleotide-excision repair"/>
    <property type="evidence" value="ECO:0007669"/>
    <property type="project" value="TreeGrafter"/>
</dbReference>
<evidence type="ECO:0000313" key="5">
    <source>
        <dbReference type="EMBL" id="MQM30242.1"/>
    </source>
</evidence>
<name>A0A6A7RTJ4_9PROT</name>
<dbReference type="GO" id="GO:0005524">
    <property type="term" value="F:ATP binding"/>
    <property type="evidence" value="ECO:0007669"/>
    <property type="project" value="UniProtKB-KW"/>
</dbReference>
<proteinExistence type="predicted"/>
<dbReference type="GO" id="GO:0036297">
    <property type="term" value="P:interstrand cross-link repair"/>
    <property type="evidence" value="ECO:0007669"/>
    <property type="project" value="TreeGrafter"/>
</dbReference>
<dbReference type="SMART" id="SM00490">
    <property type="entry name" value="HELICc"/>
    <property type="match status" value="1"/>
</dbReference>
<feature type="domain" description="Helicase C-terminal" evidence="4">
    <location>
        <begin position="990"/>
        <end position="1169"/>
    </location>
</feature>
<evidence type="ECO:0000256" key="2">
    <source>
        <dbReference type="ARBA" id="ARBA00022840"/>
    </source>
</evidence>
<evidence type="ECO:0000256" key="1">
    <source>
        <dbReference type="ARBA" id="ARBA00022741"/>
    </source>
</evidence>
<accession>A0A6A7RTJ4</accession>
<dbReference type="PANTHER" id="PTHR47957">
    <property type="entry name" value="ATP-DEPENDENT HELICASE HRQ1"/>
    <property type="match status" value="1"/>
</dbReference>
<protein>
    <recommendedName>
        <fullName evidence="7">DEAD/DEAH box helicase</fullName>
    </recommendedName>
</protein>
<dbReference type="Proteomes" id="UP000342300">
    <property type="component" value="Unassembled WGS sequence"/>
</dbReference>
<dbReference type="GO" id="GO:0003676">
    <property type="term" value="F:nucleic acid binding"/>
    <property type="evidence" value="ECO:0007669"/>
    <property type="project" value="InterPro"/>
</dbReference>
<dbReference type="InterPro" id="IPR027417">
    <property type="entry name" value="P-loop_NTPase"/>
</dbReference>
<dbReference type="PANTHER" id="PTHR47957:SF3">
    <property type="entry name" value="ATP-DEPENDENT HELICASE HRQ1"/>
    <property type="match status" value="1"/>
</dbReference>
<comment type="caution">
    <text evidence="5">The sequence shown here is derived from an EMBL/GenBank/DDBJ whole genome shotgun (WGS) entry which is preliminary data.</text>
</comment>
<feature type="domain" description="Helicase ATP-binding" evidence="3">
    <location>
        <begin position="125"/>
        <end position="330"/>
    </location>
</feature>
<dbReference type="Pfam" id="PF00271">
    <property type="entry name" value="Helicase_C"/>
    <property type="match status" value="1"/>
</dbReference>
<reference evidence="5 6" key="1">
    <citation type="submission" date="2017-09" db="EMBL/GenBank/DDBJ databases">
        <title>Metagenomic Analysis Reveals Denitrifying Candidatus Accumulibacter and Flanking Population as a Source of N2O.</title>
        <authorList>
            <person name="Gao H."/>
            <person name="Mao Y."/>
            <person name="Zhao X."/>
            <person name="Liu W.-T."/>
            <person name="Zhang T."/>
            <person name="Wells G."/>
        </authorList>
    </citation>
    <scope>NUCLEOTIDE SEQUENCE [LARGE SCALE GENOMIC DNA]</scope>
    <source>
        <strain evidence="5">CANDO_2_IC</strain>
    </source>
</reference>
<dbReference type="GO" id="GO:0043138">
    <property type="term" value="F:3'-5' DNA helicase activity"/>
    <property type="evidence" value="ECO:0007669"/>
    <property type="project" value="TreeGrafter"/>
</dbReference>
<sequence>MFLTCHDDWMMMEEEYFGSLLPALASRASLGTVGWLGFANAPLRRHLMQVFARPFGDTGSFLADPTFEAVFGWAPSSRLMRELAGNLLTPSVVNAMDSPPTELADEYRFAKERAPYAHQLQAWEILAQQPAKSLIVTSGTGSGKTECFMVPILDRLAREQSELGSQLVGVRALFLYPLNALINSQRDRLSAWTHGFGNKIRFCLYNGLTPETVPAHARASAGSEVKDRRTLRAAPPPILVTNATMLEYMLVRAQDASILEKSSGKLEWIVLDEAHTYVGSQAAELALLIRRVVHAFDVKPENLRFVATSATIGDPDDPAGERLKEFLAQVAGVDISRVHLVSGARQIPLIPLGNDVCRFSLDELRNIDPGEMETPNRYRALSGHPVARQLRELFVGRSASPVAKLSEACSLIFGPASSYTLAQQREALSWLDLLTSAVDAGGTAFLPLRAHAFHQTLTGLWCCADPQCPEKRGSELNDPAWTFGQVFLEPRNHCTCGAPAFEFASCDECGAAYLLSAEKKGAVVQESSESAVDEFELEIDNDEPDALDTEEDEPAASGHAILITNRNLLPHTGEMHINRKTQQIVDASDPDALALIVCEEGGDGMGCPACSATPARTGRLFRKARIGAPFLLGGLLPTLLEYAPDGSKPADQPYRGRRLLTFSDSRQGTARLAAKLQQDAERTKARGLIYHHVLKAMTEAATPELAEIESRIRQYQDLLDTPGMNEALRAPVVQLLNADRMQRDTAMQPVPMSFQQLQAAIAQEGQEFRWILQTYKGYSREVFDGHQGASNLAGMLLVRELGRRPKRQNNLETMGMIAVRYPQLDRLNTAPVDWTSRGFTMQEWKDFLKVAVDHFVRGGGSLDIPDLWRNWIGIRFPRNWIVAPNTDEISRGQRRWPSARRSRAQSTLVRLVAYLLKVDVETHPGQDAVDSLLIAAWDQVQRVLSLTESGYILRLQDMAFSTISHAWVCPVTRRFLDTTVRGVTPYIPRIMREEIAVCERREIPVYDLPFGGETDGVRRIGRAREWLSQQATLVSLREDGLWANVNDRVIESAPYFSAAEHSAQQASELLDKYEKRFKEGSINLLSCSTTMEMGIDIGGVQLVAMNNVPPHPANYLQRAGRAGRRRETRSAAVTLCKSNPHDQNVFLNTRWAFDARLPPPVVSLNSAVIVQRHVNAMILARFLAKLLQTNPQDMTRLNSGWFFDDREDGPSKRFVRWCEAYISKSQQGVDAGLKQLVRHTLFEGQDTERLVRQAGVEMELAFDQWQTEWQALIEQESGLGPGAATDPAAKAIGFQKKRLSEEYLLRELATQGFLPGYGFPTSIASFDNTTVSAARRLPPPDAPTNRGRDDNRFQKRDLASRDLVTALREYAPGAELVMDGLVYRSAGITLNWHIPADQEGARETQAIKLAWRCRSCGASGTTMSLKLASSCDACGAEVKANDIQPFLEPAGFSVDFYVEPHNDVTRQQFVPVERPWISARGDWSPMPNPALGRFRVTTDGRVYHHSAGLHGKGYALCLGCGRAEPMHSDGTPPKVLAPGSEHKKLRSRATDRVCAGSTNQYQIKNGIVLGHQVRTDVLEIQLCDLSGQWITNRGVALTIGVALRDALAALIGVQTSELGCDVQETRAAEEQRCQSIFVFDRYAAGYASSAERLINDMFRAAATRLDCPKGCDSSCPHCILDFDQRFEAGVLDRFAALTVISTDWLDMLKIPESLRHFGASSKVEISGMVGAVLRESSHPDALRTRLFAGGASENIDFAASAIRLVAYRLGSLSRPVEVVIERPLFERLSEANRFALSSLADHPGITIGLTSGLPQAAGGFILAEVSHGSSSVAWATTDSESIVPNEDWGASNSPWVIGTLASGSGTATTKIESAEIRPQVVAAGDREIVLHHEVDGPLQGFGTRLWKVIADEHHGTLTQLENSVTDVVEISYSDRYLFTPLSVALLVDLVSRLKERVGQARWDDPVLTITTTAVRSGGESRAFNRVFADWPDLRVRDAVARGAFEYLGMRTTVLVPNRFEVQHGRVLEVRFSDGKTLTVRLDQGVSYWRVPASSGARRFPVAFDFTRAEQEQVQAVVDMSIDVEGGALPTELFVKLR</sequence>